<dbReference type="SMART" id="SM01130">
    <property type="entry name" value="DHDPS"/>
    <property type="match status" value="1"/>
</dbReference>
<keyword evidence="7" id="KW-1185">Reference proteome</keyword>
<dbReference type="PANTHER" id="PTHR12128">
    <property type="entry name" value="DIHYDRODIPICOLINATE SYNTHASE"/>
    <property type="match status" value="1"/>
</dbReference>
<dbReference type="InterPro" id="IPR013785">
    <property type="entry name" value="Aldolase_TIM"/>
</dbReference>
<dbReference type="EMBL" id="AM167904">
    <property type="protein sequence ID" value="CAJ50319.1"/>
    <property type="molecule type" value="Genomic_DNA"/>
</dbReference>
<dbReference type="InterPro" id="IPR020625">
    <property type="entry name" value="Schiff_base-form_aldolases_AS"/>
</dbReference>
<organism evidence="6 7">
    <name type="scientific">Bordetella avium (strain 197N)</name>
    <dbReference type="NCBI Taxonomy" id="360910"/>
    <lineage>
        <taxon>Bacteria</taxon>
        <taxon>Pseudomonadati</taxon>
        <taxon>Pseudomonadota</taxon>
        <taxon>Betaproteobacteria</taxon>
        <taxon>Burkholderiales</taxon>
        <taxon>Alcaligenaceae</taxon>
        <taxon>Bordetella</taxon>
    </lineage>
</organism>
<feature type="active site" description="Proton donor/acceptor" evidence="4">
    <location>
        <position position="137"/>
    </location>
</feature>
<dbReference type="PROSITE" id="PS00665">
    <property type="entry name" value="DHDPS_1"/>
    <property type="match status" value="1"/>
</dbReference>
<dbReference type="GO" id="GO:0044281">
    <property type="term" value="P:small molecule metabolic process"/>
    <property type="evidence" value="ECO:0007669"/>
    <property type="project" value="UniProtKB-ARBA"/>
</dbReference>
<evidence type="ECO:0000256" key="5">
    <source>
        <dbReference type="PIRSR" id="PIRSR001365-2"/>
    </source>
</evidence>
<dbReference type="STRING" id="360910.BAV2708"/>
<feature type="binding site" evidence="5">
    <location>
        <position position="50"/>
    </location>
    <ligand>
        <name>pyruvate</name>
        <dbReference type="ChEBI" id="CHEBI:15361"/>
    </ligand>
</feature>
<dbReference type="PIRSF" id="PIRSF001365">
    <property type="entry name" value="DHDPS"/>
    <property type="match status" value="1"/>
</dbReference>
<sequence length="295" mass="32195">VGTMNNTIEGIWLPLITPLRGSRVNLEALQALGRHYREAGLDGLVLFGSTGEGNLLHIQEKIDMIAALRADPQCLPLMFGVGGVDTRGVAASMRRLERYEPVAWLTPPPYYLCPSQQGLLWHYRELSWATHRPLIAYNVPKRTGSALTVASLERLGSQLPNIVGVKECNPAALAALRERGSRIQAICGEDMALLDHWRGGGHTAIAASAHLFPRLHVRMRNLALAGDHTAASAAFSALRHLIRLLFAEPNPAPIKKALALQGWIEDELRLPMMPASEALADRLRKTLAGMEQGPA</sequence>
<gene>
    <name evidence="6" type="primary">dapA3</name>
    <name evidence="6" type="ordered locus">BAV2708</name>
</gene>
<evidence type="ECO:0000313" key="7">
    <source>
        <dbReference type="Proteomes" id="UP000001977"/>
    </source>
</evidence>
<reference evidence="6 7" key="1">
    <citation type="journal article" date="2006" name="J. Bacteriol.">
        <title>Comparison of the genome sequence of the poultry pathogen Bordetella avium with those of B. bronchiseptica, B. pertussis, and B. parapertussis reveals extensive diversity in surface structures associated with host interaction.</title>
        <authorList>
            <person name="Sebaihia M."/>
            <person name="Preston A."/>
            <person name="Maskell D.J."/>
            <person name="Kuzmiak H."/>
            <person name="Connell T.D."/>
            <person name="King N.D."/>
            <person name="Orndorff P.E."/>
            <person name="Miyamoto D.M."/>
            <person name="Thomson N.R."/>
            <person name="Harris D."/>
            <person name="Goble A."/>
            <person name="Lord A."/>
            <person name="Murphy L."/>
            <person name="Quail M.A."/>
            <person name="Rutter S."/>
            <person name="Squares R."/>
            <person name="Squares S."/>
            <person name="Woodward J."/>
            <person name="Parkhill J."/>
            <person name="Temple L.M."/>
        </authorList>
    </citation>
    <scope>NUCLEOTIDE SEQUENCE [LARGE SCALE GENOMIC DNA]</scope>
    <source>
        <strain evidence="6 7">197N</strain>
    </source>
</reference>
<dbReference type="InterPro" id="IPR020624">
    <property type="entry name" value="Schiff_base-form_aldolases_CS"/>
</dbReference>
<comment type="similarity">
    <text evidence="1">Belongs to the DapA family.</text>
</comment>
<dbReference type="Proteomes" id="UP000001977">
    <property type="component" value="Chromosome"/>
</dbReference>
<keyword evidence="3" id="KW-0704">Schiff base</keyword>
<feature type="non-terminal residue" evidence="6">
    <location>
        <position position="1"/>
    </location>
</feature>
<dbReference type="InterPro" id="IPR002220">
    <property type="entry name" value="DapA-like"/>
</dbReference>
<dbReference type="PROSITE" id="PS00666">
    <property type="entry name" value="DHDPS_2"/>
    <property type="match status" value="1"/>
</dbReference>
<dbReference type="SUPFAM" id="SSF51569">
    <property type="entry name" value="Aldolase"/>
    <property type="match status" value="1"/>
</dbReference>
<feature type="binding site" evidence="5">
    <location>
        <position position="205"/>
    </location>
    <ligand>
        <name>pyruvate</name>
        <dbReference type="ChEBI" id="CHEBI:15361"/>
    </ligand>
</feature>
<accession>Q2KWB5</accession>
<evidence type="ECO:0000256" key="4">
    <source>
        <dbReference type="PIRSR" id="PIRSR001365-1"/>
    </source>
</evidence>
<protein>
    <submittedName>
        <fullName evidence="6">Dihydrodipicolinate synthase</fullName>
        <ecNumber evidence="6">4.2.1.52</ecNumber>
    </submittedName>
</protein>
<dbReference type="HOGENOM" id="CLU_049343_7_1_4"/>
<name>Q2KWB5_BORA1</name>
<keyword evidence="2 6" id="KW-0456">Lyase</keyword>
<dbReference type="AlphaFoldDB" id="Q2KWB5"/>
<dbReference type="EC" id="4.2.1.52" evidence="6"/>
<feature type="active site" description="Schiff-base intermediate with substrate" evidence="4">
    <location>
        <position position="166"/>
    </location>
</feature>
<evidence type="ECO:0000313" key="6">
    <source>
        <dbReference type="EMBL" id="CAJ50319.1"/>
    </source>
</evidence>
<dbReference type="Pfam" id="PF00701">
    <property type="entry name" value="DHDPS"/>
    <property type="match status" value="1"/>
</dbReference>
<dbReference type="eggNOG" id="COG0329">
    <property type="taxonomic scope" value="Bacteria"/>
</dbReference>
<dbReference type="GO" id="GO:0008840">
    <property type="term" value="F:4-hydroxy-tetrahydrodipicolinate synthase activity"/>
    <property type="evidence" value="ECO:0007669"/>
    <property type="project" value="TreeGrafter"/>
</dbReference>
<dbReference type="PANTHER" id="PTHR12128:SF66">
    <property type="entry name" value="4-HYDROXY-2-OXOGLUTARATE ALDOLASE, MITOCHONDRIAL"/>
    <property type="match status" value="1"/>
</dbReference>
<evidence type="ECO:0000256" key="3">
    <source>
        <dbReference type="ARBA" id="ARBA00023270"/>
    </source>
</evidence>
<evidence type="ECO:0000256" key="1">
    <source>
        <dbReference type="ARBA" id="ARBA00007592"/>
    </source>
</evidence>
<dbReference type="Gene3D" id="3.20.20.70">
    <property type="entry name" value="Aldolase class I"/>
    <property type="match status" value="1"/>
</dbReference>
<evidence type="ECO:0000256" key="2">
    <source>
        <dbReference type="ARBA" id="ARBA00023239"/>
    </source>
</evidence>
<proteinExistence type="inferred from homology"/>
<dbReference type="KEGG" id="bav:BAV2708"/>
<dbReference type="PRINTS" id="PR00146">
    <property type="entry name" value="DHPICSNTHASE"/>
</dbReference>